<evidence type="ECO:0000256" key="1">
    <source>
        <dbReference type="SAM" id="Phobius"/>
    </source>
</evidence>
<dbReference type="OrthoDB" id="5231661at2759"/>
<dbReference type="GeneID" id="81379469"/>
<keyword evidence="1" id="KW-1133">Transmembrane helix</keyword>
<dbReference type="EMBL" id="JAPQKT010000001">
    <property type="protein sequence ID" value="KAJ5243055.1"/>
    <property type="molecule type" value="Genomic_DNA"/>
</dbReference>
<organism evidence="2 3">
    <name type="scientific">Penicillium citrinum</name>
    <dbReference type="NCBI Taxonomy" id="5077"/>
    <lineage>
        <taxon>Eukaryota</taxon>
        <taxon>Fungi</taxon>
        <taxon>Dikarya</taxon>
        <taxon>Ascomycota</taxon>
        <taxon>Pezizomycotina</taxon>
        <taxon>Eurotiomycetes</taxon>
        <taxon>Eurotiomycetidae</taxon>
        <taxon>Eurotiales</taxon>
        <taxon>Aspergillaceae</taxon>
        <taxon>Penicillium</taxon>
    </lineage>
</organism>
<proteinExistence type="predicted"/>
<feature type="transmembrane region" description="Helical" evidence="1">
    <location>
        <begin position="100"/>
        <end position="124"/>
    </location>
</feature>
<reference evidence="2" key="2">
    <citation type="journal article" date="2023" name="IMA Fungus">
        <title>Comparative genomic study of the Penicillium genus elucidates a diverse pangenome and 15 lateral gene transfer events.</title>
        <authorList>
            <person name="Petersen C."/>
            <person name="Sorensen T."/>
            <person name="Nielsen M.R."/>
            <person name="Sondergaard T.E."/>
            <person name="Sorensen J.L."/>
            <person name="Fitzpatrick D.A."/>
            <person name="Frisvad J.C."/>
            <person name="Nielsen K.L."/>
        </authorList>
    </citation>
    <scope>NUCLEOTIDE SEQUENCE</scope>
    <source>
        <strain evidence="2">IBT 23319</strain>
    </source>
</reference>
<accession>A0A9W9TXJ1</accession>
<keyword evidence="1" id="KW-0472">Membrane</keyword>
<comment type="caution">
    <text evidence="2">The sequence shown here is derived from an EMBL/GenBank/DDBJ whole genome shotgun (WGS) entry which is preliminary data.</text>
</comment>
<dbReference type="Proteomes" id="UP001147733">
    <property type="component" value="Unassembled WGS sequence"/>
</dbReference>
<evidence type="ECO:0000313" key="2">
    <source>
        <dbReference type="EMBL" id="KAJ5243055.1"/>
    </source>
</evidence>
<gene>
    <name evidence="2" type="ORF">N7469_001382</name>
</gene>
<evidence type="ECO:0000313" key="3">
    <source>
        <dbReference type="Proteomes" id="UP001147733"/>
    </source>
</evidence>
<name>A0A9W9TXJ1_PENCI</name>
<protein>
    <submittedName>
        <fullName evidence="2">Uncharacterized protein</fullName>
    </submittedName>
</protein>
<reference evidence="2" key="1">
    <citation type="submission" date="2022-11" db="EMBL/GenBank/DDBJ databases">
        <authorList>
            <person name="Petersen C."/>
        </authorList>
    </citation>
    <scope>NUCLEOTIDE SEQUENCE</scope>
    <source>
        <strain evidence="2">IBT 23319</strain>
    </source>
</reference>
<dbReference type="RefSeq" id="XP_056506059.1">
    <property type="nucleotide sequence ID" value="XM_056640302.1"/>
</dbReference>
<keyword evidence="1" id="KW-0812">Transmembrane</keyword>
<dbReference type="AlphaFoldDB" id="A0A9W9TXJ1"/>
<keyword evidence="3" id="KW-1185">Reference proteome</keyword>
<sequence>MSRLPLKGALQRPRVHSHPPVNTLSQIALLNGSHEPHRVSQVYISRFSARAELLNAKNPRKEPLNTRYNAEKARLEHENPFNAPSVSLESLGIGKKMKMFLLAVLTVFGTIETWFWCKALIIWWKGDESDGTE</sequence>